<dbReference type="RefSeq" id="WP_189410418.1">
    <property type="nucleotide sequence ID" value="NZ_BMYJ01000002.1"/>
</dbReference>
<dbReference type="PANTHER" id="PTHR37826">
    <property type="entry name" value="FLOTILLIN BAND_7_5 DOMAIN PROTEIN"/>
    <property type="match status" value="1"/>
</dbReference>
<organism evidence="2 3">
    <name type="scientific">Neogemmobacter tilapiae</name>
    <dbReference type="NCBI Taxonomy" id="875041"/>
    <lineage>
        <taxon>Bacteria</taxon>
        <taxon>Pseudomonadati</taxon>
        <taxon>Pseudomonadota</taxon>
        <taxon>Alphaproteobacteria</taxon>
        <taxon>Rhodobacterales</taxon>
        <taxon>Paracoccaceae</taxon>
        <taxon>Neogemmobacter</taxon>
    </lineage>
</organism>
<reference evidence="2" key="1">
    <citation type="journal article" date="2014" name="Int. J. Syst. Evol. Microbiol.">
        <title>Complete genome sequence of Corynebacterium casei LMG S-19264T (=DSM 44701T), isolated from a smear-ripened cheese.</title>
        <authorList>
            <consortium name="US DOE Joint Genome Institute (JGI-PGF)"/>
            <person name="Walter F."/>
            <person name="Albersmeier A."/>
            <person name="Kalinowski J."/>
            <person name="Ruckert C."/>
        </authorList>
    </citation>
    <scope>NUCLEOTIDE SEQUENCE</scope>
    <source>
        <strain evidence="2">KCTC 23310</strain>
    </source>
</reference>
<name>A0A918TJW1_9RHOB</name>
<keyword evidence="1" id="KW-0472">Membrane</keyword>
<evidence type="ECO:0000313" key="3">
    <source>
        <dbReference type="Proteomes" id="UP000638981"/>
    </source>
</evidence>
<accession>A0A918TJW1</accession>
<dbReference type="AlphaFoldDB" id="A0A918TJW1"/>
<evidence type="ECO:0000256" key="1">
    <source>
        <dbReference type="SAM" id="Phobius"/>
    </source>
</evidence>
<keyword evidence="3" id="KW-1185">Reference proteome</keyword>
<protein>
    <recommendedName>
        <fullName evidence="4">Primosomal protein N' (Replication factor Y)-superfamily II helicase</fullName>
    </recommendedName>
</protein>
<proteinExistence type="predicted"/>
<sequence length="373" mass="41209">MSVTEEHRWPCAQCGADLRYNPGATELVCDHCGHVQQVAPSETRAKRDALGEIPLARGLKADREGGEISETHRSTSCPSCGAVVELQGASHATECPFCATPVVVDTGQIRRIKPQAVVPFKISHDEAHRALTGWLGSLWFAPNTLLEFVRKGRRMAGIYVPFWTFDADTRSSYSGQRGDYYYETEWVTVTVNGKSERRQQQVRKTRWSPVSGRVARGFDDVLIMASTSLPQRLGNDLTPWNLSELAPYNPDFLAGFQAEGYTVSLEAGHGAARDRMAQVIAGDVRRDIGGDEQRIGKIDTDFSDETFKHVLLPVWTAAYKYSGKSYRFLVNGQTGEVQGERPWSVWKIAFAVLGAAILAVGAAYLYDPSLFDG</sequence>
<keyword evidence="1" id="KW-0812">Transmembrane</keyword>
<reference evidence="2" key="2">
    <citation type="submission" date="2020-09" db="EMBL/GenBank/DDBJ databases">
        <authorList>
            <person name="Sun Q."/>
            <person name="Kim S."/>
        </authorList>
    </citation>
    <scope>NUCLEOTIDE SEQUENCE</scope>
    <source>
        <strain evidence="2">KCTC 23310</strain>
    </source>
</reference>
<keyword evidence="1" id="KW-1133">Transmembrane helix</keyword>
<evidence type="ECO:0008006" key="4">
    <source>
        <dbReference type="Google" id="ProtNLM"/>
    </source>
</evidence>
<feature type="transmembrane region" description="Helical" evidence="1">
    <location>
        <begin position="348"/>
        <end position="366"/>
    </location>
</feature>
<comment type="caution">
    <text evidence="2">The sequence shown here is derived from an EMBL/GenBank/DDBJ whole genome shotgun (WGS) entry which is preliminary data.</text>
</comment>
<dbReference type="PANTHER" id="PTHR37826:SF3">
    <property type="entry name" value="J DOMAIN-CONTAINING PROTEIN"/>
    <property type="match status" value="1"/>
</dbReference>
<dbReference type="EMBL" id="BMYJ01000002">
    <property type="protein sequence ID" value="GHC49035.1"/>
    <property type="molecule type" value="Genomic_DNA"/>
</dbReference>
<dbReference type="Proteomes" id="UP000638981">
    <property type="component" value="Unassembled WGS sequence"/>
</dbReference>
<gene>
    <name evidence="2" type="ORF">GCM10007315_08910</name>
</gene>
<evidence type="ECO:0000313" key="2">
    <source>
        <dbReference type="EMBL" id="GHC49035.1"/>
    </source>
</evidence>